<dbReference type="InterPro" id="IPR001932">
    <property type="entry name" value="PPM-type_phosphatase-like_dom"/>
</dbReference>
<name>A0A5A5TJZ7_9CHLR</name>
<dbReference type="Pfam" id="PF13672">
    <property type="entry name" value="PP2C_2"/>
    <property type="match status" value="1"/>
</dbReference>
<dbReference type="GO" id="GO:0004722">
    <property type="term" value="F:protein serine/threonine phosphatase activity"/>
    <property type="evidence" value="ECO:0007669"/>
    <property type="project" value="InterPro"/>
</dbReference>
<dbReference type="AlphaFoldDB" id="A0A5A5TJZ7"/>
<dbReference type="SMART" id="SM00332">
    <property type="entry name" value="PP2Cc"/>
    <property type="match status" value="1"/>
</dbReference>
<feature type="domain" description="PPM-type phosphatase" evidence="1">
    <location>
        <begin position="105"/>
        <end position="315"/>
    </location>
</feature>
<accession>A0A5A5TJZ7</accession>
<comment type="caution">
    <text evidence="2">The sequence shown here is derived from an EMBL/GenBank/DDBJ whole genome shotgun (WGS) entry which is preliminary data.</text>
</comment>
<dbReference type="EMBL" id="BIXY01000176">
    <property type="protein sequence ID" value="GCF11940.1"/>
    <property type="molecule type" value="Genomic_DNA"/>
</dbReference>
<dbReference type="InterPro" id="IPR036457">
    <property type="entry name" value="PPM-type-like_dom_sf"/>
</dbReference>
<evidence type="ECO:0000313" key="3">
    <source>
        <dbReference type="Proteomes" id="UP000322530"/>
    </source>
</evidence>
<dbReference type="PANTHER" id="PTHR13832:SF827">
    <property type="entry name" value="PROTEIN PHOSPHATASE 1L"/>
    <property type="match status" value="1"/>
</dbReference>
<evidence type="ECO:0000259" key="1">
    <source>
        <dbReference type="PROSITE" id="PS51746"/>
    </source>
</evidence>
<gene>
    <name evidence="2" type="ORF">KDI_55040</name>
</gene>
<evidence type="ECO:0000313" key="2">
    <source>
        <dbReference type="EMBL" id="GCF11940.1"/>
    </source>
</evidence>
<sequence length="315" mass="35085">MSTTPPPSPWLLTSSERLYRSLLQLYPRDFRRTYQREMLITFHSYVSDTLQAAGPGGLLRMWSLVLYDLLTTTFVEHYRSAIQAIRQLSGLEQESFMTNLLLHLDVGAQTDIGQKRLTNEDSMLSVLPSDPDIMQQRGALFIVADGLGGHAKGEEASKLITEEVNILYYANQGPDLNTTLLHAVEQANRILVEQNTSEGRTVEIMGTTCIAAVLHNETAYIANVGDSRAYLIHEGEIKQVTLDHSFVVEQIREGKITPEEAKTHPQRNVITRCMGVPEVAVDLFTEHISHGDTLVLCSDGITGNEPESPVHSWQG</sequence>
<dbReference type="SUPFAM" id="SSF81606">
    <property type="entry name" value="PP2C-like"/>
    <property type="match status" value="1"/>
</dbReference>
<dbReference type="OrthoDB" id="152713at2"/>
<dbReference type="Proteomes" id="UP000322530">
    <property type="component" value="Unassembled WGS sequence"/>
</dbReference>
<dbReference type="RefSeq" id="WP_149404726.1">
    <property type="nucleotide sequence ID" value="NZ_BIXY01000176.1"/>
</dbReference>
<organism evidence="2 3">
    <name type="scientific">Dictyobacter arantiisoli</name>
    <dbReference type="NCBI Taxonomy" id="2014874"/>
    <lineage>
        <taxon>Bacteria</taxon>
        <taxon>Bacillati</taxon>
        <taxon>Chloroflexota</taxon>
        <taxon>Ktedonobacteria</taxon>
        <taxon>Ktedonobacterales</taxon>
        <taxon>Dictyobacteraceae</taxon>
        <taxon>Dictyobacter</taxon>
    </lineage>
</organism>
<dbReference type="PROSITE" id="PS51746">
    <property type="entry name" value="PPM_2"/>
    <property type="match status" value="1"/>
</dbReference>
<dbReference type="SMART" id="SM00331">
    <property type="entry name" value="PP2C_SIG"/>
    <property type="match status" value="1"/>
</dbReference>
<dbReference type="CDD" id="cd00143">
    <property type="entry name" value="PP2Cc"/>
    <property type="match status" value="1"/>
</dbReference>
<protein>
    <recommendedName>
        <fullName evidence="1">PPM-type phosphatase domain-containing protein</fullName>
    </recommendedName>
</protein>
<reference evidence="2 3" key="1">
    <citation type="submission" date="2019-01" db="EMBL/GenBank/DDBJ databases">
        <title>Draft genome sequence of Dictyobacter sp. Uno17.</title>
        <authorList>
            <person name="Wang C.M."/>
            <person name="Zheng Y."/>
            <person name="Sakai Y."/>
            <person name="Abe K."/>
            <person name="Yokota A."/>
            <person name="Yabe S."/>
        </authorList>
    </citation>
    <scope>NUCLEOTIDE SEQUENCE [LARGE SCALE GENOMIC DNA]</scope>
    <source>
        <strain evidence="2 3">Uno17</strain>
    </source>
</reference>
<proteinExistence type="predicted"/>
<dbReference type="PANTHER" id="PTHR13832">
    <property type="entry name" value="PROTEIN PHOSPHATASE 2C"/>
    <property type="match status" value="1"/>
</dbReference>
<dbReference type="InterPro" id="IPR015655">
    <property type="entry name" value="PP2C"/>
</dbReference>
<keyword evidence="3" id="KW-1185">Reference proteome</keyword>
<dbReference type="Gene3D" id="3.60.40.10">
    <property type="entry name" value="PPM-type phosphatase domain"/>
    <property type="match status" value="1"/>
</dbReference>